<dbReference type="EMBL" id="JAAMPC010000003">
    <property type="protein sequence ID" value="KAG2321036.1"/>
    <property type="molecule type" value="Genomic_DNA"/>
</dbReference>
<protein>
    <submittedName>
        <fullName evidence="1">Uncharacterized protein</fullName>
    </submittedName>
</protein>
<dbReference type="Proteomes" id="UP000886595">
    <property type="component" value="Unassembled WGS sequence"/>
</dbReference>
<proteinExistence type="predicted"/>
<reference evidence="1 2" key="1">
    <citation type="submission" date="2020-02" db="EMBL/GenBank/DDBJ databases">
        <authorList>
            <person name="Ma Q."/>
            <person name="Huang Y."/>
            <person name="Song X."/>
            <person name="Pei D."/>
        </authorList>
    </citation>
    <scope>NUCLEOTIDE SEQUENCE [LARGE SCALE GENOMIC DNA]</scope>
    <source>
        <strain evidence="1">Sxm20200214</strain>
        <tissue evidence="1">Leaf</tissue>
    </source>
</reference>
<evidence type="ECO:0000313" key="2">
    <source>
        <dbReference type="Proteomes" id="UP000886595"/>
    </source>
</evidence>
<accession>A0A8X7W010</accession>
<gene>
    <name evidence="1" type="ORF">Bca52824_014249</name>
</gene>
<dbReference type="AlphaFoldDB" id="A0A8X7W010"/>
<name>A0A8X7W010_BRACI</name>
<keyword evidence="2" id="KW-1185">Reference proteome</keyword>
<organism evidence="1 2">
    <name type="scientific">Brassica carinata</name>
    <name type="common">Ethiopian mustard</name>
    <name type="synonym">Abyssinian cabbage</name>
    <dbReference type="NCBI Taxonomy" id="52824"/>
    <lineage>
        <taxon>Eukaryota</taxon>
        <taxon>Viridiplantae</taxon>
        <taxon>Streptophyta</taxon>
        <taxon>Embryophyta</taxon>
        <taxon>Tracheophyta</taxon>
        <taxon>Spermatophyta</taxon>
        <taxon>Magnoliopsida</taxon>
        <taxon>eudicotyledons</taxon>
        <taxon>Gunneridae</taxon>
        <taxon>Pentapetalae</taxon>
        <taxon>rosids</taxon>
        <taxon>malvids</taxon>
        <taxon>Brassicales</taxon>
        <taxon>Brassicaceae</taxon>
        <taxon>Brassiceae</taxon>
        <taxon>Brassica</taxon>
    </lineage>
</organism>
<sequence length="81" mass="9027">MKSDVLDTGKARCEKYEANNARVAWFSLMSLGVCLSVAGEQIRYRKQYFHQESTFKHSASMKITIVASPIPTLNKGISSSL</sequence>
<comment type="caution">
    <text evidence="1">The sequence shown here is derived from an EMBL/GenBank/DDBJ whole genome shotgun (WGS) entry which is preliminary data.</text>
</comment>
<evidence type="ECO:0000313" key="1">
    <source>
        <dbReference type="EMBL" id="KAG2321036.1"/>
    </source>
</evidence>